<evidence type="ECO:0000313" key="7">
    <source>
        <dbReference type="EMBL" id="PWF24188.1"/>
    </source>
</evidence>
<feature type="transmembrane region" description="Helical" evidence="5">
    <location>
        <begin position="80"/>
        <end position="101"/>
    </location>
</feature>
<dbReference type="InterPro" id="IPR036259">
    <property type="entry name" value="MFS_trans_sf"/>
</dbReference>
<keyword evidence="3 5" id="KW-1133">Transmembrane helix</keyword>
<feature type="transmembrane region" description="Helical" evidence="5">
    <location>
        <begin position="18"/>
        <end position="40"/>
    </location>
</feature>
<comment type="subcellular location">
    <subcellularLocation>
        <location evidence="1">Membrane</location>
        <topology evidence="1">Multi-pass membrane protein</topology>
    </subcellularLocation>
</comment>
<dbReference type="RefSeq" id="WP_109061466.1">
    <property type="nucleotide sequence ID" value="NZ_QETA01000002.1"/>
</dbReference>
<reference evidence="8" key="1">
    <citation type="submission" date="2018-05" db="EMBL/GenBank/DDBJ databases">
        <authorList>
            <person name="Li Y."/>
        </authorList>
    </citation>
    <scope>NUCLEOTIDE SEQUENCE [LARGE SCALE GENOMIC DNA]</scope>
    <source>
        <strain evidence="8">3d-2-2</strain>
    </source>
</reference>
<feature type="transmembrane region" description="Helical" evidence="5">
    <location>
        <begin position="375"/>
        <end position="395"/>
    </location>
</feature>
<keyword evidence="4 5" id="KW-0472">Membrane</keyword>
<dbReference type="SUPFAM" id="SSF103473">
    <property type="entry name" value="MFS general substrate transporter"/>
    <property type="match status" value="1"/>
</dbReference>
<dbReference type="GO" id="GO:0016020">
    <property type="term" value="C:membrane"/>
    <property type="evidence" value="ECO:0007669"/>
    <property type="project" value="UniProtKB-SubCell"/>
</dbReference>
<dbReference type="InterPro" id="IPR020846">
    <property type="entry name" value="MFS_dom"/>
</dbReference>
<dbReference type="PROSITE" id="PS50850">
    <property type="entry name" value="MFS"/>
    <property type="match status" value="1"/>
</dbReference>
<feature type="transmembrane region" description="Helical" evidence="5">
    <location>
        <begin position="257"/>
        <end position="277"/>
    </location>
</feature>
<evidence type="ECO:0000313" key="8">
    <source>
        <dbReference type="Proteomes" id="UP000245212"/>
    </source>
</evidence>
<feature type="transmembrane region" description="Helical" evidence="5">
    <location>
        <begin position="52"/>
        <end position="68"/>
    </location>
</feature>
<protein>
    <submittedName>
        <fullName evidence="7">MFS transporter</fullName>
    </submittedName>
</protein>
<feature type="transmembrane region" description="Helical" evidence="5">
    <location>
        <begin position="346"/>
        <end position="369"/>
    </location>
</feature>
<evidence type="ECO:0000256" key="2">
    <source>
        <dbReference type="ARBA" id="ARBA00022692"/>
    </source>
</evidence>
<dbReference type="PANTHER" id="PTHR23546">
    <property type="entry name" value="TRANSPORT PROTEIN"/>
    <property type="match status" value="1"/>
</dbReference>
<evidence type="ECO:0000256" key="3">
    <source>
        <dbReference type="ARBA" id="ARBA00022989"/>
    </source>
</evidence>
<accession>A0A2V1K170</accession>
<dbReference type="InterPro" id="IPR001958">
    <property type="entry name" value="Tet-R_TetA/multi-R_MdtG-like"/>
</dbReference>
<feature type="transmembrane region" description="Helical" evidence="5">
    <location>
        <begin position="107"/>
        <end position="130"/>
    </location>
</feature>
<comment type="caution">
    <text evidence="7">The sequence shown here is derived from an EMBL/GenBank/DDBJ whole genome shotgun (WGS) entry which is preliminary data.</text>
</comment>
<feature type="transmembrane region" description="Helical" evidence="5">
    <location>
        <begin position="312"/>
        <end position="334"/>
    </location>
</feature>
<sequence>MNQAVSPDAQRRRVRTTIFLSICFSGLAMTVILPILAPLIRELGLSESQGGWMVSIGSVVMALIGVFWGRRSDRLGRKSVILAGFLGLFLSYAIFTTVVWLGFSGALVGVGLFAALLVARALVGAFLPAVPSASQAYMADVTTPQERSSGMALISAANGVGMVVGPALAGILAMFGLIWPLLLVVILPLLAFFVIGRVLPDAPVRQAGLVQKISPFDPDVRGWLLIGLMTMTTIVTLQISAGFYFQDQLGLTGTQTARMLATSLTLVGVTLMVTQFVQIRYLKWQSRCMALTGSPLVAAGLLVMLLTQSEAAYYAAYVLIGMGAGMLFPGYMSGASLSVGPARQGAVAGLIASTQGMGAIIAPLGSTLLYEQNRYMPFAVLVGLMAVAWLAAWWVKAPARPVAPAQN</sequence>
<dbReference type="Gene3D" id="1.20.1250.20">
    <property type="entry name" value="MFS general substrate transporter like domains"/>
    <property type="match status" value="1"/>
</dbReference>
<name>A0A2V1K170_9BURK</name>
<keyword evidence="2 5" id="KW-0812">Transmembrane</keyword>
<feature type="domain" description="Major facilitator superfamily (MFS) profile" evidence="6">
    <location>
        <begin position="14"/>
        <end position="400"/>
    </location>
</feature>
<evidence type="ECO:0000256" key="5">
    <source>
        <dbReference type="SAM" id="Phobius"/>
    </source>
</evidence>
<feature type="transmembrane region" description="Helical" evidence="5">
    <location>
        <begin position="151"/>
        <end position="172"/>
    </location>
</feature>
<dbReference type="AlphaFoldDB" id="A0A2V1K170"/>
<dbReference type="GO" id="GO:0022857">
    <property type="term" value="F:transmembrane transporter activity"/>
    <property type="evidence" value="ECO:0007669"/>
    <property type="project" value="InterPro"/>
</dbReference>
<proteinExistence type="predicted"/>
<dbReference type="Proteomes" id="UP000245212">
    <property type="component" value="Unassembled WGS sequence"/>
</dbReference>
<evidence type="ECO:0000259" key="6">
    <source>
        <dbReference type="PROSITE" id="PS50850"/>
    </source>
</evidence>
<dbReference type="PANTHER" id="PTHR23546:SF1">
    <property type="entry name" value="MEMBRANE PROTEIN"/>
    <property type="match status" value="1"/>
</dbReference>
<dbReference type="Pfam" id="PF07690">
    <property type="entry name" value="MFS_1"/>
    <property type="match status" value="1"/>
</dbReference>
<feature type="transmembrane region" description="Helical" evidence="5">
    <location>
        <begin position="220"/>
        <end position="245"/>
    </location>
</feature>
<gene>
    <name evidence="7" type="ORF">DD235_07805</name>
</gene>
<evidence type="ECO:0000256" key="1">
    <source>
        <dbReference type="ARBA" id="ARBA00004141"/>
    </source>
</evidence>
<keyword evidence="8" id="KW-1185">Reference proteome</keyword>
<dbReference type="EMBL" id="QETA01000002">
    <property type="protein sequence ID" value="PWF24188.1"/>
    <property type="molecule type" value="Genomic_DNA"/>
</dbReference>
<organism evidence="7 8">
    <name type="scientific">Corticimicrobacter populi</name>
    <dbReference type="NCBI Taxonomy" id="2175229"/>
    <lineage>
        <taxon>Bacteria</taxon>
        <taxon>Pseudomonadati</taxon>
        <taxon>Pseudomonadota</taxon>
        <taxon>Betaproteobacteria</taxon>
        <taxon>Burkholderiales</taxon>
        <taxon>Alcaligenaceae</taxon>
        <taxon>Corticimicrobacter</taxon>
    </lineage>
</organism>
<feature type="transmembrane region" description="Helical" evidence="5">
    <location>
        <begin position="178"/>
        <end position="199"/>
    </location>
</feature>
<evidence type="ECO:0000256" key="4">
    <source>
        <dbReference type="ARBA" id="ARBA00023136"/>
    </source>
</evidence>
<dbReference type="PRINTS" id="PR01035">
    <property type="entry name" value="TCRTETA"/>
</dbReference>
<dbReference type="InterPro" id="IPR011701">
    <property type="entry name" value="MFS"/>
</dbReference>